<reference evidence="2 3" key="1">
    <citation type="submission" date="2016-09" db="EMBL/GenBank/DDBJ databases">
        <title>Extensive genetic diversity and differential bi-allelic expression allows diatom success in the polar Southern Ocean.</title>
        <authorList>
            <consortium name="DOE Joint Genome Institute"/>
            <person name="Mock T."/>
            <person name="Otillar R.P."/>
            <person name="Strauss J."/>
            <person name="Dupont C."/>
            <person name="Frickenhaus S."/>
            <person name="Maumus F."/>
            <person name="Mcmullan M."/>
            <person name="Sanges R."/>
            <person name="Schmutz J."/>
            <person name="Toseland A."/>
            <person name="Valas R."/>
            <person name="Veluchamy A."/>
            <person name="Ward B.J."/>
            <person name="Allen A."/>
            <person name="Barry K."/>
            <person name="Falciatore A."/>
            <person name="Ferrante M."/>
            <person name="Fortunato A.E."/>
            <person name="Gloeckner G."/>
            <person name="Gruber A."/>
            <person name="Hipkin R."/>
            <person name="Janech M."/>
            <person name="Kroth P."/>
            <person name="Leese F."/>
            <person name="Lindquist E."/>
            <person name="Lyon B.R."/>
            <person name="Martin J."/>
            <person name="Mayer C."/>
            <person name="Parker M."/>
            <person name="Quesneville H."/>
            <person name="Raymond J."/>
            <person name="Uhlig C."/>
            <person name="Valentin K.U."/>
            <person name="Worden A.Z."/>
            <person name="Armbrust E.V."/>
            <person name="Bowler C."/>
            <person name="Green B."/>
            <person name="Moulton V."/>
            <person name="Van Oosterhout C."/>
            <person name="Grigoriev I."/>
        </authorList>
    </citation>
    <scope>NUCLEOTIDE SEQUENCE [LARGE SCALE GENOMIC DNA]</scope>
    <source>
        <strain evidence="2 3">CCMP1102</strain>
    </source>
</reference>
<organism evidence="2 3">
    <name type="scientific">Fragilariopsis cylindrus CCMP1102</name>
    <dbReference type="NCBI Taxonomy" id="635003"/>
    <lineage>
        <taxon>Eukaryota</taxon>
        <taxon>Sar</taxon>
        <taxon>Stramenopiles</taxon>
        <taxon>Ochrophyta</taxon>
        <taxon>Bacillariophyta</taxon>
        <taxon>Bacillariophyceae</taxon>
        <taxon>Bacillariophycidae</taxon>
        <taxon>Bacillariales</taxon>
        <taxon>Bacillariaceae</taxon>
        <taxon>Fragilariopsis</taxon>
    </lineage>
</organism>
<dbReference type="AlphaFoldDB" id="A0A1E7FK06"/>
<feature type="non-terminal residue" evidence="2">
    <location>
        <position position="279"/>
    </location>
</feature>
<dbReference type="InterPro" id="IPR002885">
    <property type="entry name" value="PPR_rpt"/>
</dbReference>
<keyword evidence="3" id="KW-1185">Reference proteome</keyword>
<dbReference type="KEGG" id="fcy:FRACYDRAFT_148947"/>
<keyword evidence="1" id="KW-0677">Repeat</keyword>
<dbReference type="Pfam" id="PF13812">
    <property type="entry name" value="PPR_3"/>
    <property type="match status" value="1"/>
</dbReference>
<sequence length="279" mass="31726">PDVYSYNSILHAYTTDKDGSGSLQKILKIVDFMDKNKEEQPAIHPDCFTYHCVLRAWATSRDDDAPMHAVQALETMHTLWESGDKSLDPASAYYNMAINNIAKSKGSVNPRKALDILNLLKLSQYCNPDIISYTTVIECFSKSKNDPAVAEQSLDLFYEAWRIYQEKEDPSMMPNLRTYTMVILSLSKNPTLDNIIKARDLLEQLNGLYKKSKDPKLRPNAYPYNYLLNSAANCVGDSGEKLKAFQIAAQTYNDLRNSKISPDSFTYAFWFKLCNNLLP</sequence>
<protein>
    <recommendedName>
        <fullName evidence="4">Pentacotripeptide-repeat region of PRORP domain-containing protein</fullName>
    </recommendedName>
</protein>
<dbReference type="InterPro" id="IPR011990">
    <property type="entry name" value="TPR-like_helical_dom_sf"/>
</dbReference>
<evidence type="ECO:0000313" key="3">
    <source>
        <dbReference type="Proteomes" id="UP000095751"/>
    </source>
</evidence>
<dbReference type="PANTHER" id="PTHR47942">
    <property type="entry name" value="TETRATRICOPEPTIDE REPEAT (TPR)-LIKE SUPERFAMILY PROTEIN-RELATED"/>
    <property type="match status" value="1"/>
</dbReference>
<proteinExistence type="predicted"/>
<dbReference type="OrthoDB" id="42345at2759"/>
<evidence type="ECO:0000313" key="2">
    <source>
        <dbReference type="EMBL" id="OEU18511.1"/>
    </source>
</evidence>
<dbReference type="Gene3D" id="1.25.40.10">
    <property type="entry name" value="Tetratricopeptide repeat domain"/>
    <property type="match status" value="2"/>
</dbReference>
<dbReference type="EMBL" id="KV784356">
    <property type="protein sequence ID" value="OEU18511.1"/>
    <property type="molecule type" value="Genomic_DNA"/>
</dbReference>
<dbReference type="PANTHER" id="PTHR47942:SF63">
    <property type="entry name" value="PENTATRICOPEPTIDE REPEAT-CONTAINING PROTEIN"/>
    <property type="match status" value="1"/>
</dbReference>
<evidence type="ECO:0000256" key="1">
    <source>
        <dbReference type="ARBA" id="ARBA00022737"/>
    </source>
</evidence>
<evidence type="ECO:0008006" key="4">
    <source>
        <dbReference type="Google" id="ProtNLM"/>
    </source>
</evidence>
<dbReference type="InterPro" id="IPR051222">
    <property type="entry name" value="PPR/CCM1_RNA-binding"/>
</dbReference>
<accession>A0A1E7FK06</accession>
<name>A0A1E7FK06_9STRA</name>
<gene>
    <name evidence="2" type="ORF">FRACYDRAFT_148947</name>
</gene>
<dbReference type="InParanoid" id="A0A1E7FK06"/>
<feature type="non-terminal residue" evidence="2">
    <location>
        <position position="1"/>
    </location>
</feature>
<dbReference type="Proteomes" id="UP000095751">
    <property type="component" value="Unassembled WGS sequence"/>
</dbReference>